<keyword evidence="4" id="KW-1185">Reference proteome</keyword>
<dbReference type="InterPro" id="IPR016024">
    <property type="entry name" value="ARM-type_fold"/>
</dbReference>
<dbReference type="InterPro" id="IPR011989">
    <property type="entry name" value="ARM-like"/>
</dbReference>
<dbReference type="Proteomes" id="UP000834106">
    <property type="component" value="Chromosome 4"/>
</dbReference>
<dbReference type="GO" id="GO:0010005">
    <property type="term" value="C:cortical microtubule, transverse to long axis"/>
    <property type="evidence" value="ECO:0007669"/>
    <property type="project" value="TreeGrafter"/>
</dbReference>
<protein>
    <recommendedName>
        <fullName evidence="2">TOG domain-containing protein</fullName>
    </recommendedName>
</protein>
<dbReference type="SUPFAM" id="SSF48371">
    <property type="entry name" value="ARM repeat"/>
    <property type="match status" value="1"/>
</dbReference>
<evidence type="ECO:0000313" key="4">
    <source>
        <dbReference type="Proteomes" id="UP000834106"/>
    </source>
</evidence>
<gene>
    <name evidence="3" type="ORF">FPE_LOCUS7866</name>
</gene>
<dbReference type="GO" id="GO:0009826">
    <property type="term" value="P:unidimensional cell growth"/>
    <property type="evidence" value="ECO:0007669"/>
    <property type="project" value="TreeGrafter"/>
</dbReference>
<sequence length="857" mass="94160">MVELKQKIINSLSKLSDRDTHQIAVEDLEKIINSLSNDGVPMLLNCLYDAGNYSKPAVKKESLRLLAILCAAHSDPCATHLTKIIAHIVKKLKDSDSQVREACREAIGSLATLYLKGDNGSEGVVSLFVKPLFEVMSENNNTAQGGAAMCIAKMIECASDSPLTAFQKLCSRVCKYLNSPNFMAKASLLPVVSRLSQVGAIAPQSLETILQSIHECLGSSDWATRKAAADTLSALALHSSNLITDRAASTLNVLEACRFDKIKPVRDSMTEALQLWKKIAGEGDGYSDDRKASFHDGKASALADHFDKKDIPSPGERRGEPSGKDSSSGSSPTDSTSEDKGNNVSDKAVGILKKKPPALTDKELNPEFFQKLEGRGSDDLPVEVIVPRRCLNPSYQQNDEETEANDMDSKGTMENFQPHHDLVKMNYKNKERGTSGSIFRERHIGDRSDANQRESSSINADFSKHPSQSERYMNNKGNWLTIQRQLIQLERQQSRLMNMLQDFMGGSHDNMMTLENRVRGLERVVEDMARDLSISKGRRAGGVMAGFEGSSNSHRGKYNGFPDYSSAQLGRDSNDGHIPFGGRHAAFDGVASGMRGRGPSWRSDAPDASYIHAYGKSGQRRVAGGGVVDIRSTKLENETDQVSSKRAWEKGSGTVRFGEGPSARSVWQASKDEATLEAIRFAGEDNGDARNARVAIPEMTSEALENDGTLQENDPTWTSWSNAMDALHVGDVDSAFSEVLSTGDDLLLAKLMDRSGPVIYQLSLDVAIEVLHAVAQLFLEPNLFEMCLYWVQQLMDILMENGPDVLGIPMEVKREILLNLNEASSSFELPEDWEGETPDQLLLKLASTWEFDLQNLE</sequence>
<organism evidence="3 4">
    <name type="scientific">Fraxinus pennsylvanica</name>
    <dbReference type="NCBI Taxonomy" id="56036"/>
    <lineage>
        <taxon>Eukaryota</taxon>
        <taxon>Viridiplantae</taxon>
        <taxon>Streptophyta</taxon>
        <taxon>Embryophyta</taxon>
        <taxon>Tracheophyta</taxon>
        <taxon>Spermatophyta</taxon>
        <taxon>Magnoliopsida</taxon>
        <taxon>eudicotyledons</taxon>
        <taxon>Gunneridae</taxon>
        <taxon>Pentapetalae</taxon>
        <taxon>asterids</taxon>
        <taxon>lamiids</taxon>
        <taxon>Lamiales</taxon>
        <taxon>Oleaceae</taxon>
        <taxon>Oleeae</taxon>
        <taxon>Fraxinus</taxon>
    </lineage>
</organism>
<dbReference type="EMBL" id="OU503039">
    <property type="protein sequence ID" value="CAI9760436.1"/>
    <property type="molecule type" value="Genomic_DNA"/>
</dbReference>
<feature type="compositionally biased region" description="Basic and acidic residues" evidence="1">
    <location>
        <begin position="429"/>
        <end position="452"/>
    </location>
</feature>
<dbReference type="Pfam" id="PF24714">
    <property type="entry name" value="TOR1L1_N"/>
    <property type="match status" value="1"/>
</dbReference>
<accession>A0AAD2DQY1</accession>
<dbReference type="Pfam" id="PF24713">
    <property type="entry name" value="TOR1L1_C"/>
    <property type="match status" value="1"/>
</dbReference>
<dbReference type="FunFam" id="1.25.10.10:FF:000224">
    <property type="entry name" value="Microtubule-associated protein TORTIFOLIA1"/>
    <property type="match status" value="1"/>
</dbReference>
<dbReference type="InterPro" id="IPR034085">
    <property type="entry name" value="TOG"/>
</dbReference>
<reference evidence="3" key="1">
    <citation type="submission" date="2023-05" db="EMBL/GenBank/DDBJ databases">
        <authorList>
            <person name="Huff M."/>
        </authorList>
    </citation>
    <scope>NUCLEOTIDE SEQUENCE</scope>
</reference>
<feature type="region of interest" description="Disordered" evidence="1">
    <location>
        <begin position="429"/>
        <end position="470"/>
    </location>
</feature>
<dbReference type="SMART" id="SM01349">
    <property type="entry name" value="TOG"/>
    <property type="match status" value="1"/>
</dbReference>
<dbReference type="InterPro" id="IPR057600">
    <property type="entry name" value="TORTIFOLIA1/SINE1-2_N"/>
</dbReference>
<evidence type="ECO:0000313" key="3">
    <source>
        <dbReference type="EMBL" id="CAI9760436.1"/>
    </source>
</evidence>
<evidence type="ECO:0000256" key="1">
    <source>
        <dbReference type="SAM" id="MobiDB-lite"/>
    </source>
</evidence>
<feature type="compositionally biased region" description="Basic and acidic residues" evidence="1">
    <location>
        <begin position="303"/>
        <end position="323"/>
    </location>
</feature>
<dbReference type="GO" id="GO:0010031">
    <property type="term" value="P:circumnutation"/>
    <property type="evidence" value="ECO:0007669"/>
    <property type="project" value="TreeGrafter"/>
</dbReference>
<dbReference type="PANTHER" id="PTHR31355:SF7">
    <property type="entry name" value="MICROTUBULE-ASSOCIATED PROTEIN TORTIFOLIA1"/>
    <property type="match status" value="1"/>
</dbReference>
<dbReference type="InterPro" id="IPR033337">
    <property type="entry name" value="TORTIFOLIA1/SINE1-2"/>
</dbReference>
<dbReference type="PANTHER" id="PTHR31355">
    <property type="entry name" value="MICROTUBULE-ASSOCIATED PROTEIN TORTIFOLIA1"/>
    <property type="match status" value="1"/>
</dbReference>
<dbReference type="Gene3D" id="1.25.10.10">
    <property type="entry name" value="Leucine-rich Repeat Variant"/>
    <property type="match status" value="2"/>
</dbReference>
<feature type="region of interest" description="Disordered" evidence="1">
    <location>
        <begin position="303"/>
        <end position="358"/>
    </location>
</feature>
<feature type="domain" description="TOG" evidence="2">
    <location>
        <begin position="30"/>
        <end position="268"/>
    </location>
</feature>
<evidence type="ECO:0000259" key="2">
    <source>
        <dbReference type="SMART" id="SM01349"/>
    </source>
</evidence>
<dbReference type="GO" id="GO:0008017">
    <property type="term" value="F:microtubule binding"/>
    <property type="evidence" value="ECO:0007669"/>
    <property type="project" value="InterPro"/>
</dbReference>
<feature type="compositionally biased region" description="Low complexity" evidence="1">
    <location>
        <begin position="324"/>
        <end position="335"/>
    </location>
</feature>
<proteinExistence type="predicted"/>
<name>A0AAD2DQY1_9LAMI</name>
<dbReference type="AlphaFoldDB" id="A0AAD2DQY1"/>
<dbReference type="InterPro" id="IPR057599">
    <property type="entry name" value="TORTIFOLIA1/TORL1-2_C"/>
</dbReference>